<evidence type="ECO:0000313" key="4">
    <source>
        <dbReference type="Proteomes" id="UP000024635"/>
    </source>
</evidence>
<feature type="transmembrane region" description="Helical" evidence="2">
    <location>
        <begin position="325"/>
        <end position="351"/>
    </location>
</feature>
<feature type="compositionally biased region" description="Low complexity" evidence="1">
    <location>
        <begin position="7"/>
        <end position="27"/>
    </location>
</feature>
<evidence type="ECO:0000256" key="2">
    <source>
        <dbReference type="SAM" id="Phobius"/>
    </source>
</evidence>
<protein>
    <submittedName>
        <fullName evidence="3">Uncharacterized protein</fullName>
    </submittedName>
</protein>
<keyword evidence="4" id="KW-1185">Reference proteome</keyword>
<comment type="caution">
    <text evidence="3">The sequence shown here is derived from an EMBL/GenBank/DDBJ whole genome shotgun (WGS) entry which is preliminary data.</text>
</comment>
<sequence>MVSRLSYQGQQGYSQQNSQQQQQQQLQQQYGQQRGGQIYRQQQQIPYQQQQYGGPMSAYNQQQQQQQRTGSNVVNKPVKLDTYSTTPNGAQVQIRLTSYQNPTMALSNTTTCNCPISYCDYLPQNQQNACSFSFVTVISSAYQSVQYVQSDFNPFFGSISTGNWTTAHTFQMITKPVAIDIFVQHLGVTIDKATGSLLYFGRLTLVDCFIVDLTRFKNNAGGDQSLSLIGTELGTQLQLQLNIQCINGMMGEMCDMTCSTNTIINNNFVVCTNNRTGDYFNCTYNSYTAQVSQCTLCVTSGSAYNGTCIVPLQETYVGVSSAFRIWTIVLGCLLGIAVLLILCLIISYIIVRNRERYEERKYKDTTTYKDSNVYRNGRASRPLLEEDEWTKVSRRPVSTEAEDSYARRTVVSTTVSRQEHQV</sequence>
<name>A0A016U3H3_9BILA</name>
<evidence type="ECO:0000256" key="1">
    <source>
        <dbReference type="SAM" id="MobiDB-lite"/>
    </source>
</evidence>
<proteinExistence type="predicted"/>
<dbReference type="AlphaFoldDB" id="A0A016U3H3"/>
<evidence type="ECO:0000313" key="3">
    <source>
        <dbReference type="EMBL" id="EYC09501.1"/>
    </source>
</evidence>
<keyword evidence="2" id="KW-1133">Transmembrane helix</keyword>
<feature type="region of interest" description="Disordered" evidence="1">
    <location>
        <begin position="1"/>
        <end position="27"/>
    </location>
</feature>
<keyword evidence="2" id="KW-0472">Membrane</keyword>
<dbReference type="OrthoDB" id="5859852at2759"/>
<dbReference type="Proteomes" id="UP000024635">
    <property type="component" value="Unassembled WGS sequence"/>
</dbReference>
<dbReference type="EMBL" id="JARK01001396">
    <property type="protein sequence ID" value="EYC09501.1"/>
    <property type="molecule type" value="Genomic_DNA"/>
</dbReference>
<gene>
    <name evidence="3" type="primary">Acey_s0060.g3155</name>
    <name evidence="3" type="synonym">Acey-F14B8.5</name>
    <name evidence="3" type="ORF">Y032_0060g3155</name>
</gene>
<accession>A0A016U3H3</accession>
<feature type="compositionally biased region" description="Low complexity" evidence="1">
    <location>
        <begin position="53"/>
        <end position="67"/>
    </location>
</feature>
<keyword evidence="2" id="KW-0812">Transmembrane</keyword>
<organism evidence="3 4">
    <name type="scientific">Ancylostoma ceylanicum</name>
    <dbReference type="NCBI Taxonomy" id="53326"/>
    <lineage>
        <taxon>Eukaryota</taxon>
        <taxon>Metazoa</taxon>
        <taxon>Ecdysozoa</taxon>
        <taxon>Nematoda</taxon>
        <taxon>Chromadorea</taxon>
        <taxon>Rhabditida</taxon>
        <taxon>Rhabditina</taxon>
        <taxon>Rhabditomorpha</taxon>
        <taxon>Strongyloidea</taxon>
        <taxon>Ancylostomatidae</taxon>
        <taxon>Ancylostomatinae</taxon>
        <taxon>Ancylostoma</taxon>
    </lineage>
</organism>
<feature type="region of interest" description="Disordered" evidence="1">
    <location>
        <begin position="53"/>
        <end position="74"/>
    </location>
</feature>
<reference evidence="4" key="1">
    <citation type="journal article" date="2015" name="Nat. Genet.">
        <title>The genome and transcriptome of the zoonotic hookworm Ancylostoma ceylanicum identify infection-specific gene families.</title>
        <authorList>
            <person name="Schwarz E.M."/>
            <person name="Hu Y."/>
            <person name="Antoshechkin I."/>
            <person name="Miller M.M."/>
            <person name="Sternberg P.W."/>
            <person name="Aroian R.V."/>
        </authorList>
    </citation>
    <scope>NUCLEOTIDE SEQUENCE</scope>
    <source>
        <strain evidence="4">HY135</strain>
    </source>
</reference>